<keyword evidence="2" id="KW-1185">Reference proteome</keyword>
<evidence type="ECO:0000313" key="2">
    <source>
        <dbReference type="Proteomes" id="UP001165960"/>
    </source>
</evidence>
<sequence length="92" mass="10018">HNPVVPPTLPTNDSTTELKKIWATIQKLKAIIRQQAAQEAQAYPPPTPDPHIAILINQVAELRAELDKVCADRASRNPLPPSSEDNSCCTGL</sequence>
<reference evidence="1" key="1">
    <citation type="submission" date="2022-04" db="EMBL/GenBank/DDBJ databases">
        <title>Genome of the entomopathogenic fungus Entomophthora muscae.</title>
        <authorList>
            <person name="Elya C."/>
            <person name="Lovett B.R."/>
            <person name="Lee E."/>
            <person name="Macias A.M."/>
            <person name="Hajek A.E."/>
            <person name="De Bivort B.L."/>
            <person name="Kasson M.T."/>
            <person name="De Fine Licht H.H."/>
            <person name="Stajich J.E."/>
        </authorList>
    </citation>
    <scope>NUCLEOTIDE SEQUENCE</scope>
    <source>
        <strain evidence="1">Berkeley</strain>
    </source>
</reference>
<evidence type="ECO:0000313" key="1">
    <source>
        <dbReference type="EMBL" id="KAJ9074400.1"/>
    </source>
</evidence>
<dbReference type="EMBL" id="QTSX02002860">
    <property type="protein sequence ID" value="KAJ9074400.1"/>
    <property type="molecule type" value="Genomic_DNA"/>
</dbReference>
<organism evidence="1 2">
    <name type="scientific">Entomophthora muscae</name>
    <dbReference type="NCBI Taxonomy" id="34485"/>
    <lineage>
        <taxon>Eukaryota</taxon>
        <taxon>Fungi</taxon>
        <taxon>Fungi incertae sedis</taxon>
        <taxon>Zoopagomycota</taxon>
        <taxon>Entomophthoromycotina</taxon>
        <taxon>Entomophthoromycetes</taxon>
        <taxon>Entomophthorales</taxon>
        <taxon>Entomophthoraceae</taxon>
        <taxon>Entomophthora</taxon>
    </lineage>
</organism>
<accession>A0ACC2TIT7</accession>
<gene>
    <name evidence="1" type="ORF">DSO57_1006960</name>
</gene>
<name>A0ACC2TIT7_9FUNG</name>
<proteinExistence type="predicted"/>
<comment type="caution">
    <text evidence="1">The sequence shown here is derived from an EMBL/GenBank/DDBJ whole genome shotgun (WGS) entry which is preliminary data.</text>
</comment>
<feature type="non-terminal residue" evidence="1">
    <location>
        <position position="1"/>
    </location>
</feature>
<dbReference type="Proteomes" id="UP001165960">
    <property type="component" value="Unassembled WGS sequence"/>
</dbReference>
<protein>
    <submittedName>
        <fullName evidence="1">Uncharacterized protein</fullName>
    </submittedName>
</protein>